<feature type="transmembrane region" description="Helical" evidence="10">
    <location>
        <begin position="515"/>
        <end position="539"/>
    </location>
</feature>
<evidence type="ECO:0000256" key="5">
    <source>
        <dbReference type="ARBA" id="ARBA00022856"/>
    </source>
</evidence>
<evidence type="ECO:0000256" key="3">
    <source>
        <dbReference type="ARBA" id="ARBA00022448"/>
    </source>
</evidence>
<dbReference type="KEGG" id="uma:UMAG_05968"/>
<evidence type="ECO:0000256" key="7">
    <source>
        <dbReference type="ARBA" id="ARBA00022989"/>
    </source>
</evidence>
<dbReference type="GO" id="GO:0005886">
    <property type="term" value="C:plasma membrane"/>
    <property type="evidence" value="ECO:0000318"/>
    <property type="project" value="GO_Central"/>
</dbReference>
<comment type="similarity">
    <text evidence="2">Belongs to the oligopeptide OPT transporter family.</text>
</comment>
<feature type="region of interest" description="Disordered" evidence="9">
    <location>
        <begin position="36"/>
        <end position="80"/>
    </location>
</feature>
<dbReference type="OMA" id="HCFLFWG"/>
<name>A0A0D1DQG6_MYCMD</name>
<dbReference type="OrthoDB" id="9986677at2759"/>
<accession>A0A0D1DQG6</accession>
<evidence type="ECO:0000256" key="6">
    <source>
        <dbReference type="ARBA" id="ARBA00022927"/>
    </source>
</evidence>
<keyword evidence="4 10" id="KW-0812">Transmembrane</keyword>
<keyword evidence="7 10" id="KW-1133">Transmembrane helix</keyword>
<feature type="transmembrane region" description="Helical" evidence="10">
    <location>
        <begin position="367"/>
        <end position="385"/>
    </location>
</feature>
<dbReference type="RefSeq" id="XP_011392293.1">
    <property type="nucleotide sequence ID" value="XM_011393991.1"/>
</dbReference>
<dbReference type="GO" id="GO:0035673">
    <property type="term" value="F:oligopeptide transmembrane transporter activity"/>
    <property type="evidence" value="ECO:0000318"/>
    <property type="project" value="GO_Central"/>
</dbReference>
<keyword evidence="12" id="KW-1185">Reference proteome</keyword>
<evidence type="ECO:0000313" key="11">
    <source>
        <dbReference type="EMBL" id="KIS66231.1"/>
    </source>
</evidence>
<feature type="compositionally biased region" description="Polar residues" evidence="9">
    <location>
        <begin position="57"/>
        <end position="66"/>
    </location>
</feature>
<evidence type="ECO:0000313" key="12">
    <source>
        <dbReference type="Proteomes" id="UP000000561"/>
    </source>
</evidence>
<comment type="subcellular location">
    <subcellularLocation>
        <location evidence="1">Membrane</location>
        <topology evidence="1">Multi-pass membrane protein</topology>
    </subcellularLocation>
</comment>
<feature type="transmembrane region" description="Helical" evidence="10">
    <location>
        <begin position="597"/>
        <end position="621"/>
    </location>
</feature>
<dbReference type="eggNOG" id="KOG2262">
    <property type="taxonomic scope" value="Eukaryota"/>
</dbReference>
<feature type="compositionally biased region" description="Basic and acidic residues" evidence="9">
    <location>
        <begin position="68"/>
        <end position="80"/>
    </location>
</feature>
<dbReference type="EMBL" id="CM003159">
    <property type="protein sequence ID" value="KIS66231.1"/>
    <property type="molecule type" value="Genomic_DNA"/>
</dbReference>
<evidence type="ECO:0000256" key="9">
    <source>
        <dbReference type="SAM" id="MobiDB-lite"/>
    </source>
</evidence>
<feature type="transmembrane region" description="Helical" evidence="10">
    <location>
        <begin position="745"/>
        <end position="772"/>
    </location>
</feature>
<dbReference type="PANTHER" id="PTHR22601">
    <property type="entry name" value="ISP4 LIKE PROTEIN"/>
    <property type="match status" value="1"/>
</dbReference>
<reference evidence="11 12" key="1">
    <citation type="journal article" date="2006" name="Nature">
        <title>Insights from the genome of the biotrophic fungal plant pathogen Ustilago maydis.</title>
        <authorList>
            <person name="Kamper J."/>
            <person name="Kahmann R."/>
            <person name="Bolker M."/>
            <person name="Ma L.J."/>
            <person name="Brefort T."/>
            <person name="Saville B.J."/>
            <person name="Banuett F."/>
            <person name="Kronstad J.W."/>
            <person name="Gold S.E."/>
            <person name="Muller O."/>
            <person name="Perlin M.H."/>
            <person name="Wosten H.A."/>
            <person name="de Vries R."/>
            <person name="Ruiz-Herrera J."/>
            <person name="Reynaga-Pena C.G."/>
            <person name="Snetselaar K."/>
            <person name="McCann M."/>
            <person name="Perez-Martin J."/>
            <person name="Feldbrugge M."/>
            <person name="Basse C.W."/>
            <person name="Steinberg G."/>
            <person name="Ibeas J.I."/>
            <person name="Holloman W."/>
            <person name="Guzman P."/>
            <person name="Farman M."/>
            <person name="Stajich J.E."/>
            <person name="Sentandreu R."/>
            <person name="Gonzalez-Prieto J.M."/>
            <person name="Kennell J.C."/>
            <person name="Molina L."/>
            <person name="Schirawski J."/>
            <person name="Mendoza-Mendoza A."/>
            <person name="Greilinger D."/>
            <person name="Munch K."/>
            <person name="Rossel N."/>
            <person name="Scherer M."/>
            <person name="Vranes M."/>
            <person name="Ladendorf O."/>
            <person name="Vincon V."/>
            <person name="Fuchs U."/>
            <person name="Sandrock B."/>
            <person name="Meng S."/>
            <person name="Ho E.C."/>
            <person name="Cahill M.J."/>
            <person name="Boyce K.J."/>
            <person name="Klose J."/>
            <person name="Klosterman S.J."/>
            <person name="Deelstra H.J."/>
            <person name="Ortiz-Castellanos L."/>
            <person name="Li W."/>
            <person name="Sanchez-Alonso P."/>
            <person name="Schreier P.H."/>
            <person name="Hauser-Hahn I."/>
            <person name="Vaupel M."/>
            <person name="Koopmann E."/>
            <person name="Friedrich G."/>
            <person name="Voss H."/>
            <person name="Schluter T."/>
            <person name="Margolis J."/>
            <person name="Platt D."/>
            <person name="Swimmer C."/>
            <person name="Gnirke A."/>
            <person name="Chen F."/>
            <person name="Vysotskaia V."/>
            <person name="Mannhaupt G."/>
            <person name="Guldener U."/>
            <person name="Munsterkotter M."/>
            <person name="Haase D."/>
            <person name="Oesterheld M."/>
            <person name="Mewes H.W."/>
            <person name="Mauceli E.W."/>
            <person name="DeCaprio D."/>
            <person name="Wade C.M."/>
            <person name="Butler J."/>
            <person name="Young S."/>
            <person name="Jaffe D.B."/>
            <person name="Calvo S."/>
            <person name="Nusbaum C."/>
            <person name="Galagan J."/>
            <person name="Birren B.W."/>
        </authorList>
    </citation>
    <scope>NUCLEOTIDE SEQUENCE [LARGE SCALE GENOMIC DNA]</scope>
    <source>
        <strain evidence="12">DSM 14603 / FGSC 9021 / UM521</strain>
    </source>
</reference>
<evidence type="ECO:0000256" key="1">
    <source>
        <dbReference type="ARBA" id="ARBA00004141"/>
    </source>
</evidence>
<evidence type="ECO:0000256" key="10">
    <source>
        <dbReference type="SAM" id="Phobius"/>
    </source>
</evidence>
<dbReference type="Pfam" id="PF03169">
    <property type="entry name" value="OPT"/>
    <property type="match status" value="1"/>
</dbReference>
<dbReference type="Proteomes" id="UP000000561">
    <property type="component" value="Chromosome 20"/>
</dbReference>
<keyword evidence="8 10" id="KW-0472">Membrane</keyword>
<feature type="transmembrane region" description="Helical" evidence="10">
    <location>
        <begin position="284"/>
        <end position="302"/>
    </location>
</feature>
<dbReference type="GO" id="GO:0015031">
    <property type="term" value="P:protein transport"/>
    <property type="evidence" value="ECO:0007669"/>
    <property type="project" value="UniProtKB-KW"/>
</dbReference>
<evidence type="ECO:0000256" key="2">
    <source>
        <dbReference type="ARBA" id="ARBA00008807"/>
    </source>
</evidence>
<dbReference type="AlphaFoldDB" id="A0A0D1DQG6"/>
<evidence type="ECO:0000256" key="4">
    <source>
        <dbReference type="ARBA" id="ARBA00022692"/>
    </source>
</evidence>
<dbReference type="InterPro" id="IPR004648">
    <property type="entry name" value="Oligpept_transpt"/>
</dbReference>
<keyword evidence="3" id="KW-0813">Transport</keyword>
<feature type="transmembrane region" description="Helical" evidence="10">
    <location>
        <begin position="666"/>
        <end position="685"/>
    </location>
</feature>
<dbReference type="VEuPathDB" id="FungiDB:UMAG_05968"/>
<protein>
    <submittedName>
        <fullName evidence="11">Oligopeptide transporter 3</fullName>
    </submittedName>
</protein>
<sequence>MSTAAPSPSDVRAEPRASIDELTQLPILDEIDAKTDALRSEKASSSPSLDDSEKVEISNSKYVNQESAEEHVRSQKDSEPVIRNGRDVSDVLISDRDDGDACFTFRSITLGLVGAAFQSVLTQIYRFKPTEVSINGTFLAIIIYILGTAWARFLPTRKLLVTKLGEDRLPAWLLTTVHFINPGSFGLKEHAIASITASSASNGAHSSDVFGTQKLFYPDIPVTTTTAVLSVLSIGLFGYGLAGIFRPIIVYPAEMVYWGTLPLVDLFQAFHWDKSFSTKRVKMFWYSFAGMGLYEILPAYIFPTLNSFSIPCLASRHATGSLAQTLTNVFGGAQSNEGMGLLSLSLDWQYITSSQLSLPLIQQANSWIGYAICYIAMAAIYYGNVWSAKSFPFMSTSIFADNGKRYNQSAVFVGGILDKSKLEEVGYPNVTGTYAWGMLMRNAAIGALVTHVVLFWGKDVIKSLGQARDKTQPDRHYQAMRKYKEAPHWWYLLLLAISFVFGLVVVLTQQTTLTWYSYVVSLALGTIVAPFSGVLYALLGNGISTNNLTKMIGGVVSPGRPLANLYFYAWSHSTIAQVINLSNDLKMGQYLKIPPRAMFVTQVIGTVFGAFLNYAIASTIISSKFELLHTNTGSYVWSGAYYQSLNISAVTWSMAKFMYGPGTPYFIIPMAVLIGIGAVVVHWVFTRFVPRIGQVKTSSLVLPTVFLYSAWMTSGQNCVILSTILVGLISQAWIRTRYPRWFKEYNYIVGAGWDGGSLLVIFVLSFAVFGAAGKERPFPTWAGNPDGFPDYCPNPSS</sequence>
<feature type="transmembrane region" description="Helical" evidence="10">
    <location>
        <begin position="705"/>
        <end position="733"/>
    </location>
</feature>
<dbReference type="InterPro" id="IPR004813">
    <property type="entry name" value="OPT"/>
</dbReference>
<proteinExistence type="inferred from homology"/>
<organism evidence="11 12">
    <name type="scientific">Mycosarcoma maydis</name>
    <name type="common">Corn smut fungus</name>
    <name type="synonym">Ustilago maydis</name>
    <dbReference type="NCBI Taxonomy" id="5270"/>
    <lineage>
        <taxon>Eukaryota</taxon>
        <taxon>Fungi</taxon>
        <taxon>Dikarya</taxon>
        <taxon>Basidiomycota</taxon>
        <taxon>Ustilaginomycotina</taxon>
        <taxon>Ustilaginomycetes</taxon>
        <taxon>Ustilaginales</taxon>
        <taxon>Ustilaginaceae</taxon>
        <taxon>Mycosarcoma</taxon>
    </lineage>
</organism>
<feature type="transmembrane region" description="Helical" evidence="10">
    <location>
        <begin position="137"/>
        <end position="154"/>
    </location>
</feature>
<dbReference type="NCBIfam" id="TIGR00728">
    <property type="entry name" value="OPT_sfam"/>
    <property type="match status" value="1"/>
</dbReference>
<dbReference type="GeneID" id="23565707"/>
<keyword evidence="6" id="KW-0653">Protein transport</keyword>
<dbReference type="InParanoid" id="A0A0D1DQG6"/>
<evidence type="ECO:0000256" key="8">
    <source>
        <dbReference type="ARBA" id="ARBA00023136"/>
    </source>
</evidence>
<feature type="transmembrane region" description="Helical" evidence="10">
    <location>
        <begin position="227"/>
        <end position="249"/>
    </location>
</feature>
<feature type="transmembrane region" description="Helical" evidence="10">
    <location>
        <begin position="489"/>
        <end position="509"/>
    </location>
</feature>
<gene>
    <name evidence="11" type="primary">opt3</name>
    <name evidence="11" type="ORF">UMAG_05968</name>
</gene>
<keyword evidence="5" id="KW-0571">Peptide transport</keyword>